<reference evidence="2" key="1">
    <citation type="journal article" date="2017" name="Nat. Ecol. Evol.">
        <title>Genome expansion and lineage-specific genetic innovations in the forest pathogenic fungi Armillaria.</title>
        <authorList>
            <person name="Sipos G."/>
            <person name="Prasanna A.N."/>
            <person name="Walter M.C."/>
            <person name="O'Connor E."/>
            <person name="Balint B."/>
            <person name="Krizsan K."/>
            <person name="Kiss B."/>
            <person name="Hess J."/>
            <person name="Varga T."/>
            <person name="Slot J."/>
            <person name="Riley R."/>
            <person name="Boka B."/>
            <person name="Rigling D."/>
            <person name="Barry K."/>
            <person name="Lee J."/>
            <person name="Mihaltcheva S."/>
            <person name="LaButti K."/>
            <person name="Lipzen A."/>
            <person name="Waldron R."/>
            <person name="Moloney N.M."/>
            <person name="Sperisen C."/>
            <person name="Kredics L."/>
            <person name="Vagvoelgyi C."/>
            <person name="Patrignani A."/>
            <person name="Fitzpatrick D."/>
            <person name="Nagy I."/>
            <person name="Doyle S."/>
            <person name="Anderson J.B."/>
            <person name="Grigoriev I.V."/>
            <person name="Gueldener U."/>
            <person name="Muensterkoetter M."/>
            <person name="Nagy L.G."/>
        </authorList>
    </citation>
    <scope>NUCLEOTIDE SEQUENCE [LARGE SCALE GENOMIC DNA]</scope>
    <source>
        <strain evidence="2">28-4</strain>
    </source>
</reference>
<protein>
    <submittedName>
        <fullName evidence="1">Uncharacterized protein</fullName>
    </submittedName>
</protein>
<gene>
    <name evidence="1" type="ORF">ARMSODRAFT_964202</name>
</gene>
<sequence>MIRQPLLLQACHVSANYVCALRTMGAGLCRISPQSISTGHVWFCPVSGYGVHSVNPEGYALSRFGQDSDMISPPNSLLPSSFPGLNDNNERGLCIRSYGNFMLFTAAALVQRKTEPNGDM</sequence>
<dbReference type="EMBL" id="KZ293467">
    <property type="protein sequence ID" value="PBK62331.1"/>
    <property type="molecule type" value="Genomic_DNA"/>
</dbReference>
<dbReference type="AlphaFoldDB" id="A0A2H3AUC8"/>
<evidence type="ECO:0000313" key="2">
    <source>
        <dbReference type="Proteomes" id="UP000218334"/>
    </source>
</evidence>
<evidence type="ECO:0000313" key="1">
    <source>
        <dbReference type="EMBL" id="PBK62331.1"/>
    </source>
</evidence>
<name>A0A2H3AUC8_9AGAR</name>
<keyword evidence="2" id="KW-1185">Reference proteome</keyword>
<dbReference type="Proteomes" id="UP000218334">
    <property type="component" value="Unassembled WGS sequence"/>
</dbReference>
<organism evidence="1 2">
    <name type="scientific">Armillaria solidipes</name>
    <dbReference type="NCBI Taxonomy" id="1076256"/>
    <lineage>
        <taxon>Eukaryota</taxon>
        <taxon>Fungi</taxon>
        <taxon>Dikarya</taxon>
        <taxon>Basidiomycota</taxon>
        <taxon>Agaricomycotina</taxon>
        <taxon>Agaricomycetes</taxon>
        <taxon>Agaricomycetidae</taxon>
        <taxon>Agaricales</taxon>
        <taxon>Marasmiineae</taxon>
        <taxon>Physalacriaceae</taxon>
        <taxon>Armillaria</taxon>
    </lineage>
</organism>
<proteinExistence type="predicted"/>
<accession>A0A2H3AUC8</accession>